<dbReference type="PANTHER" id="PTHR15052:SF2">
    <property type="entry name" value="GENERAL TRANSCRIPTION FACTOR 3C POLYPEPTIDE 2"/>
    <property type="match status" value="1"/>
</dbReference>
<evidence type="ECO:0000256" key="4">
    <source>
        <dbReference type="PROSITE-ProRule" id="PRU00221"/>
    </source>
</evidence>
<keyword evidence="2" id="KW-0804">Transcription</keyword>
<feature type="compositionally biased region" description="Polar residues" evidence="5">
    <location>
        <begin position="745"/>
        <end position="756"/>
    </location>
</feature>
<feature type="region of interest" description="Disordered" evidence="5">
    <location>
        <begin position="727"/>
        <end position="756"/>
    </location>
</feature>
<feature type="compositionally biased region" description="Low complexity" evidence="5">
    <location>
        <begin position="87"/>
        <end position="97"/>
    </location>
</feature>
<dbReference type="Proteomes" id="UP000694920">
    <property type="component" value="Unplaced"/>
</dbReference>
<keyword evidence="3" id="KW-0539">Nucleus</keyword>
<feature type="compositionally biased region" description="Basic and acidic residues" evidence="5">
    <location>
        <begin position="788"/>
        <end position="800"/>
    </location>
</feature>
<evidence type="ECO:0000256" key="5">
    <source>
        <dbReference type="SAM" id="MobiDB-lite"/>
    </source>
</evidence>
<accession>A0AAJ7BLX4</accession>
<organism evidence="7 10">
    <name type="scientific">Cephus cinctus</name>
    <name type="common">Wheat stem sawfly</name>
    <dbReference type="NCBI Taxonomy" id="211228"/>
    <lineage>
        <taxon>Eukaryota</taxon>
        <taxon>Metazoa</taxon>
        <taxon>Ecdysozoa</taxon>
        <taxon>Arthropoda</taxon>
        <taxon>Hexapoda</taxon>
        <taxon>Insecta</taxon>
        <taxon>Pterygota</taxon>
        <taxon>Neoptera</taxon>
        <taxon>Endopterygota</taxon>
        <taxon>Hymenoptera</taxon>
        <taxon>Cephoidea</taxon>
        <taxon>Cephidae</taxon>
        <taxon>Cephus</taxon>
    </lineage>
</organism>
<dbReference type="PROSITE" id="PS50082">
    <property type="entry name" value="WD_REPEATS_2"/>
    <property type="match status" value="1"/>
</dbReference>
<dbReference type="RefSeq" id="XP_024938386.1">
    <property type="nucleotide sequence ID" value="XM_025082618.1"/>
</dbReference>
<feature type="compositionally biased region" description="Basic and acidic residues" evidence="5">
    <location>
        <begin position="807"/>
        <end position="816"/>
    </location>
</feature>
<dbReference type="SMART" id="SM00355">
    <property type="entry name" value="ZnF_C2H2"/>
    <property type="match status" value="4"/>
</dbReference>
<feature type="compositionally biased region" description="Polar residues" evidence="5">
    <location>
        <begin position="416"/>
        <end position="436"/>
    </location>
</feature>
<dbReference type="InterPro" id="IPR001680">
    <property type="entry name" value="WD40_rpt"/>
</dbReference>
<evidence type="ECO:0000313" key="11">
    <source>
        <dbReference type="RefSeq" id="XP_024938386.1"/>
    </source>
</evidence>
<feature type="domain" description="C2H2-type" evidence="6">
    <location>
        <begin position="937"/>
        <end position="957"/>
    </location>
</feature>
<feature type="region of interest" description="Disordered" evidence="5">
    <location>
        <begin position="1139"/>
        <end position="1177"/>
    </location>
</feature>
<feature type="region of interest" description="Disordered" evidence="5">
    <location>
        <begin position="292"/>
        <end position="328"/>
    </location>
</feature>
<sequence length="1827" mass="206379">MSGLEKPGPSISPSETDSPDKTILKLMDPNKQKKMFILTPTVLQSLRLSGQIKSVKVSTMDSDSSKISVTPKNVSAQKSNRQSKLMSSTYFSKSKSSSIEKESVSNKIPNKSKAPTVIANDHQPTKNKQDDATKMLLLNPKESKTIPKHERKSCNKKVSPTVLPKDKEDVYSEKKRSMNIIEKKSNIQVPKLSRSGSKSKDSRTKSSLENVKNNFVQLHTEVQSIENKLLDDNSKMDSSETIMRDKRNTKDCANITSSNTKKTRNKKQSKVLEKINELIPAKNNVSSNVITKYPTSSPRHISHNEASELHTENSDDVSTKRNDTQNDFDLVSPEVHDKKASKKVIKCIKSETASQKVSSTLEYNKKNRIVLSKNKRMKFISNTAKSNNPHILMSESCETLNCTPESTIASENLQNNLHNTGVSSPNSQKTNASSESHLNKSKLDGTLLNNEGKSAKSPTASSKKFLINYLEGRKSLNDTKYKEKKEKESTQNKINSDSRSQVCSIRTTSSDTNKREESAQLNITRDRTSLRFNQSPNASTSIQIKNTTSICEMIEDKKMSNDRESVLSDNDNNSVKNDKIMKEPSVQNKIQNPVSSIKKLRGKRKRVESSRDTNDCSINNEVQVNVPVDKQFSEKNSEDARRSPETESVSEDDSADKLIITFPLIKRHRNGRNELIKMNEENKTEICQEKMINDIDTKPPNVKNKPPVDSIREYEYKSSEIKKEACQEITLPVRKARGRPKKKPSNTSDPQTTHEANIVEQNNYQELKHELDSTSPQENHSRPKRSARKESHLTEVKELSDESNNEESFHEEEISPKRRGRPVGRRTRGRGRGRRGRGRGRGRRVDTEYTPRMPGSTKAKEPSKSEIKNVPSNEEVLNVKCVKCDAEVMKKQWTMHNLKKHNNMSWCEGDEPLDLENDTKLLQKILVDARKLKKGILTCEMCSTTKRSVNGFISHMLFCGKSGDERTALLVTCKICNRTMMPSSLEIHERAHKTSDSQSKELLKISNTVNVRTSGKRKAAEKAITKISEFTALVKEDDGPAAKKMRVISPAIKNLIKQPTGKKIPGILKTIWNKELSSTGAAACKHPGCIATFPSVNLISDHYLKCELSPPTNYTCKICQFETECKNEIASHVMEKHPDEVLDSQSDSDAGKELNVNESSDNYDDDDDEDNKNVSLNTKREITTRKIKRTGNKMEFLTLDETRFPSWSKTYSPAFYWTLEFELKNYRLNLYETFVPNSFTLLKNQEAAQYLPNVEKSIAVSSIKPKPENRSKESDREHNWKHFNRFEASLDTGVPMFFVGGPIWAMAWLPIPTPMFADNANQYLALSCHPSMKSEYTVGKAYKGRNIIQIWNIGKLDHESKNKNSLPALSYAVAHDYGTVWCMEWCPSGCYENEKLFNSKEKKNTLKRMGLLATACSDGCVHIYSLPFPEELGFVHNAASNLPIYKTDPVLTLVVNNIMYENGEQNWQCTQLCWTKEQGHDTIVAGFSNGYVALWDLLILSPLLTRKRGTTLYFNAFQHFFAHAHTVMMVSLVPYSGKRFLATGGMDACYKFWDLENTSEPQNIVKKGMLVSGTWMTHWPAAVTSYDDVFGLNHTNSYLIPLREHGYKIFPLLVTNSTTYSISVSDPANAVAQGNLAGEVVTIFAGQLLYGLDMEKKLPKRREVSSFVQIVNLKKPEENVMKRKSKNEKYNYMPDTYEGFKNDFGIIFCEPAASEKKIRTKGGKAQVLIIDRLTPVNAEQYPIVSVNRLTWNPNTWSFLWLATGHQCGLVRILDFKSMSPIKGIKDLLSQQAKSMLQESVRNSAEETSNTLDNDTYVKIPSMTSNGS</sequence>
<feature type="domain" description="C2H2-type" evidence="6">
    <location>
        <begin position="879"/>
        <end position="901"/>
    </location>
</feature>
<dbReference type="InterPro" id="IPR013087">
    <property type="entry name" value="Znf_C2H2_type"/>
</dbReference>
<dbReference type="RefSeq" id="XP_015589367.1">
    <property type="nucleotide sequence ID" value="XM_015733881.2"/>
</dbReference>
<feature type="region of interest" description="Disordered" evidence="5">
    <location>
        <begin position="57"/>
        <end position="163"/>
    </location>
</feature>
<feature type="compositionally biased region" description="Basic and acidic residues" evidence="5">
    <location>
        <begin position="478"/>
        <end position="490"/>
    </location>
</feature>
<dbReference type="GeneID" id="107264998"/>
<reference evidence="8 9" key="1">
    <citation type="submission" date="2025-04" db="UniProtKB">
        <authorList>
            <consortium name="RefSeq"/>
        </authorList>
    </citation>
    <scope>IDENTIFICATION</scope>
</reference>
<evidence type="ECO:0000256" key="2">
    <source>
        <dbReference type="ARBA" id="ARBA00023163"/>
    </source>
</evidence>
<proteinExistence type="predicted"/>
<feature type="compositionally biased region" description="Polar residues" evidence="5">
    <location>
        <begin position="491"/>
        <end position="511"/>
    </location>
</feature>
<feature type="region of interest" description="Disordered" evidence="5">
    <location>
        <begin position="590"/>
        <end position="654"/>
    </location>
</feature>
<evidence type="ECO:0000256" key="1">
    <source>
        <dbReference type="ARBA" id="ARBA00004123"/>
    </source>
</evidence>
<feature type="compositionally biased region" description="Basic and acidic residues" evidence="5">
    <location>
        <begin position="123"/>
        <end position="133"/>
    </location>
</feature>
<feature type="compositionally biased region" description="Basic and acidic residues" evidence="5">
    <location>
        <begin position="302"/>
        <end position="324"/>
    </location>
</feature>
<comment type="subcellular location">
    <subcellularLocation>
        <location evidence="1">Nucleus</location>
    </subcellularLocation>
</comment>
<feature type="compositionally biased region" description="Basic residues" evidence="5">
    <location>
        <begin position="734"/>
        <end position="744"/>
    </location>
</feature>
<dbReference type="InterPro" id="IPR052416">
    <property type="entry name" value="GTF3C_component"/>
</dbReference>
<dbReference type="SUPFAM" id="SSF50978">
    <property type="entry name" value="WD40 repeat-like"/>
    <property type="match status" value="1"/>
</dbReference>
<gene>
    <name evidence="8 9 10 11" type="primary">LOC107264998</name>
</gene>
<keyword evidence="4" id="KW-0853">WD repeat</keyword>
<feature type="domain" description="C2H2-type" evidence="6">
    <location>
        <begin position="1114"/>
        <end position="1137"/>
    </location>
</feature>
<dbReference type="GO" id="GO:0000127">
    <property type="term" value="C:transcription factor TFIIIC complex"/>
    <property type="evidence" value="ECO:0007669"/>
    <property type="project" value="TreeGrafter"/>
</dbReference>
<evidence type="ECO:0000259" key="6">
    <source>
        <dbReference type="SMART" id="SM00355"/>
    </source>
</evidence>
<dbReference type="GO" id="GO:0005634">
    <property type="term" value="C:nucleus"/>
    <property type="evidence" value="ECO:0007669"/>
    <property type="project" value="UniProtKB-SubCell"/>
</dbReference>
<feature type="region of interest" description="Disordered" evidence="5">
    <location>
        <begin position="768"/>
        <end position="867"/>
    </location>
</feature>
<feature type="compositionally biased region" description="Polar residues" evidence="5">
    <location>
        <begin position="57"/>
        <end position="86"/>
    </location>
</feature>
<evidence type="ECO:0000256" key="3">
    <source>
        <dbReference type="ARBA" id="ARBA00023242"/>
    </source>
</evidence>
<feature type="compositionally biased region" description="Basic and acidic residues" evidence="5">
    <location>
        <begin position="858"/>
        <end position="867"/>
    </location>
</feature>
<keyword evidence="7" id="KW-1185">Reference proteome</keyword>
<dbReference type="RefSeq" id="XP_015589366.1">
    <property type="nucleotide sequence ID" value="XM_015733880.2"/>
</dbReference>
<feature type="region of interest" description="Disordered" evidence="5">
    <location>
        <begin position="416"/>
        <end position="460"/>
    </location>
</feature>
<evidence type="ECO:0000313" key="7">
    <source>
        <dbReference type="Proteomes" id="UP000694920"/>
    </source>
</evidence>
<dbReference type="GO" id="GO:0006383">
    <property type="term" value="P:transcription by RNA polymerase III"/>
    <property type="evidence" value="ECO:0007669"/>
    <property type="project" value="TreeGrafter"/>
</dbReference>
<dbReference type="RefSeq" id="XP_015589365.1">
    <property type="nucleotide sequence ID" value="XM_015733879.2"/>
</dbReference>
<feature type="region of interest" description="Disordered" evidence="5">
    <location>
        <begin position="1"/>
        <end position="22"/>
    </location>
</feature>
<evidence type="ECO:0000313" key="8">
    <source>
        <dbReference type="RefSeq" id="XP_015589365.1"/>
    </source>
</evidence>
<feature type="region of interest" description="Disordered" evidence="5">
    <location>
        <begin position="478"/>
        <end position="520"/>
    </location>
</feature>
<evidence type="ECO:0000313" key="9">
    <source>
        <dbReference type="RefSeq" id="XP_015589366.1"/>
    </source>
</evidence>
<dbReference type="Gene3D" id="2.130.10.10">
    <property type="entry name" value="YVTN repeat-like/Quinoprotein amine dehydrogenase"/>
    <property type="match status" value="1"/>
</dbReference>
<feature type="repeat" description="WD" evidence="4">
    <location>
        <begin position="1520"/>
        <end position="1563"/>
    </location>
</feature>
<dbReference type="KEGG" id="ccin:107264998"/>
<feature type="compositionally biased region" description="Basic residues" evidence="5">
    <location>
        <begin position="817"/>
        <end position="842"/>
    </location>
</feature>
<protein>
    <submittedName>
        <fullName evidence="8 9">Uncharacterized protein LOC107264998</fullName>
    </submittedName>
</protein>
<dbReference type="SMART" id="SM00320">
    <property type="entry name" value="WD40"/>
    <property type="match status" value="3"/>
</dbReference>
<feature type="domain" description="C2H2-type" evidence="6">
    <location>
        <begin position="971"/>
        <end position="992"/>
    </location>
</feature>
<dbReference type="InterPro" id="IPR036322">
    <property type="entry name" value="WD40_repeat_dom_sf"/>
</dbReference>
<feature type="compositionally biased region" description="Basic and acidic residues" evidence="5">
    <location>
        <begin position="631"/>
        <end position="645"/>
    </location>
</feature>
<name>A0AAJ7BLX4_CEPCN</name>
<feature type="compositionally biased region" description="Acidic residues" evidence="5">
    <location>
        <begin position="1161"/>
        <end position="1170"/>
    </location>
</feature>
<feature type="region of interest" description="Disordered" evidence="5">
    <location>
        <begin position="182"/>
        <end position="209"/>
    </location>
</feature>
<dbReference type="InterPro" id="IPR015943">
    <property type="entry name" value="WD40/YVTN_repeat-like_dom_sf"/>
</dbReference>
<evidence type="ECO:0000313" key="10">
    <source>
        <dbReference type="RefSeq" id="XP_015589367.1"/>
    </source>
</evidence>
<dbReference type="PANTHER" id="PTHR15052">
    <property type="entry name" value="RNA POLYMERASE III TRANSCRIPTION INITIATION FACTOR COMPLEX SUBUNIT"/>
    <property type="match status" value="1"/>
</dbReference>